<dbReference type="Gene3D" id="3.30.450.20">
    <property type="entry name" value="PAS domain"/>
    <property type="match status" value="2"/>
</dbReference>
<dbReference type="PANTHER" id="PTHR44757:SF2">
    <property type="entry name" value="BIOFILM ARCHITECTURE MAINTENANCE PROTEIN MBAA"/>
    <property type="match status" value="1"/>
</dbReference>
<dbReference type="InterPro" id="IPR000160">
    <property type="entry name" value="GGDEF_dom"/>
</dbReference>
<dbReference type="InterPro" id="IPR029787">
    <property type="entry name" value="Nucleotide_cyclase"/>
</dbReference>
<dbReference type="SMART" id="SM00086">
    <property type="entry name" value="PAC"/>
    <property type="match status" value="2"/>
</dbReference>
<dbReference type="NCBIfam" id="TIGR00254">
    <property type="entry name" value="GGDEF"/>
    <property type="match status" value="1"/>
</dbReference>
<dbReference type="CDD" id="cd00130">
    <property type="entry name" value="PAS"/>
    <property type="match status" value="1"/>
</dbReference>
<dbReference type="CDD" id="cd01949">
    <property type="entry name" value="GGDEF"/>
    <property type="match status" value="1"/>
</dbReference>
<protein>
    <submittedName>
        <fullName evidence="4">Diguanylate cyclase</fullName>
        <ecNumber evidence="4">2.7.7.65</ecNumber>
    </submittedName>
</protein>
<dbReference type="InterPro" id="IPR001610">
    <property type="entry name" value="PAC"/>
</dbReference>
<name>A0ABU6IWR6_9ACTN</name>
<feature type="domain" description="PAC" evidence="2">
    <location>
        <begin position="268"/>
        <end position="320"/>
    </location>
</feature>
<dbReference type="PROSITE" id="PS50113">
    <property type="entry name" value="PAC"/>
    <property type="match status" value="1"/>
</dbReference>
<dbReference type="Pfam" id="PF00990">
    <property type="entry name" value="GGDEF"/>
    <property type="match status" value="1"/>
</dbReference>
<evidence type="ECO:0000259" key="3">
    <source>
        <dbReference type="PROSITE" id="PS50887"/>
    </source>
</evidence>
<dbReference type="PANTHER" id="PTHR44757">
    <property type="entry name" value="DIGUANYLATE CYCLASE DGCP"/>
    <property type="match status" value="1"/>
</dbReference>
<accession>A0ABU6IWR6</accession>
<dbReference type="InterPro" id="IPR000014">
    <property type="entry name" value="PAS"/>
</dbReference>
<evidence type="ECO:0000313" key="4">
    <source>
        <dbReference type="EMBL" id="MEC4293994.1"/>
    </source>
</evidence>
<proteinExistence type="predicted"/>
<organism evidence="4 5">
    <name type="scientific">Adlercreutzia shanghongiae</name>
    <dbReference type="NCBI Taxonomy" id="3111773"/>
    <lineage>
        <taxon>Bacteria</taxon>
        <taxon>Bacillati</taxon>
        <taxon>Actinomycetota</taxon>
        <taxon>Coriobacteriia</taxon>
        <taxon>Eggerthellales</taxon>
        <taxon>Eggerthellaceae</taxon>
        <taxon>Adlercreutzia</taxon>
    </lineage>
</organism>
<dbReference type="EC" id="2.7.7.65" evidence="4"/>
<dbReference type="NCBIfam" id="TIGR00229">
    <property type="entry name" value="sensory_box"/>
    <property type="match status" value="1"/>
</dbReference>
<dbReference type="EMBL" id="JAYMFH010000001">
    <property type="protein sequence ID" value="MEC4293994.1"/>
    <property type="molecule type" value="Genomic_DNA"/>
</dbReference>
<evidence type="ECO:0000313" key="5">
    <source>
        <dbReference type="Proteomes" id="UP001343724"/>
    </source>
</evidence>
<sequence length="493" mass="53980">MVSWSRLFRKEEKPADSDGVSSYASAEAAVCPSVPATTPGDSPDAPTAGSASAIDTSAVDVSPARRDFLDQFPGGMFRYKVEGDGPIDHMSSGLARLFGCDDEAQFRALTGGTFKGIVHPDDWEQVSTSIDEQVARSDSDYVRYRIVCADGEVRWVDDWGHLVESADGTRWFHVTLMDATDRVREKEALRRANERLEIITALSNDVLFDIECSTGEAHVYGDFEGRFGRAPEQADFVVHRRCQKPCSLNITSYDLSPLMEQIGENSLVDFETSTPGPDGEPVWYRYQSVVLYDEDGGPVRHVGRLLDTSEAAQRESQFRRKAERDSLTGLYNRAAALDRIETLLASDDRPCTLIAVDVDDFKGVNDTYGHLEGDAVLKELAAFLSQVMRKEDVVARMGGDEFLIFAPGLAAGPATDRVLEHLARGPFATQRATDEAALAEGRRPAHAAPSISIGAACCLTPPMPFEELYAVADSTLYQSKEAGKAQYRLTVIG</sequence>
<dbReference type="PROSITE" id="PS50887">
    <property type="entry name" value="GGDEF"/>
    <property type="match status" value="1"/>
</dbReference>
<dbReference type="SMART" id="SM00267">
    <property type="entry name" value="GGDEF"/>
    <property type="match status" value="1"/>
</dbReference>
<evidence type="ECO:0000259" key="2">
    <source>
        <dbReference type="PROSITE" id="PS50113"/>
    </source>
</evidence>
<evidence type="ECO:0000256" key="1">
    <source>
        <dbReference type="SAM" id="MobiDB-lite"/>
    </source>
</evidence>
<dbReference type="InterPro" id="IPR043128">
    <property type="entry name" value="Rev_trsase/Diguanyl_cyclase"/>
</dbReference>
<dbReference type="RefSeq" id="WP_326454237.1">
    <property type="nucleotide sequence ID" value="NZ_JAYMFH010000001.1"/>
</dbReference>
<keyword evidence="4" id="KW-0808">Transferase</keyword>
<dbReference type="InterPro" id="IPR052155">
    <property type="entry name" value="Biofilm_reg_signaling"/>
</dbReference>
<gene>
    <name evidence="4" type="ORF">VJ920_01555</name>
</gene>
<dbReference type="SUPFAM" id="SSF55785">
    <property type="entry name" value="PYP-like sensor domain (PAS domain)"/>
    <property type="match status" value="2"/>
</dbReference>
<dbReference type="InterPro" id="IPR035965">
    <property type="entry name" value="PAS-like_dom_sf"/>
</dbReference>
<dbReference type="Pfam" id="PF08447">
    <property type="entry name" value="PAS_3"/>
    <property type="match status" value="1"/>
</dbReference>
<keyword evidence="4" id="KW-0548">Nucleotidyltransferase</keyword>
<reference evidence="4 5" key="1">
    <citation type="submission" date="2024-01" db="EMBL/GenBank/DDBJ databases">
        <title>novel species in genus Adlercreutzia.</title>
        <authorList>
            <person name="Liu X."/>
        </authorList>
    </citation>
    <scope>NUCLEOTIDE SEQUENCE [LARGE SCALE GENOMIC DNA]</scope>
    <source>
        <strain evidence="4 5">R22</strain>
    </source>
</reference>
<feature type="region of interest" description="Disordered" evidence="1">
    <location>
        <begin position="1"/>
        <end position="58"/>
    </location>
</feature>
<dbReference type="InterPro" id="IPR013655">
    <property type="entry name" value="PAS_fold_3"/>
</dbReference>
<keyword evidence="5" id="KW-1185">Reference proteome</keyword>
<dbReference type="InterPro" id="IPR000700">
    <property type="entry name" value="PAS-assoc_C"/>
</dbReference>
<dbReference type="Proteomes" id="UP001343724">
    <property type="component" value="Unassembled WGS sequence"/>
</dbReference>
<feature type="domain" description="GGDEF" evidence="3">
    <location>
        <begin position="349"/>
        <end position="492"/>
    </location>
</feature>
<comment type="caution">
    <text evidence="4">The sequence shown here is derived from an EMBL/GenBank/DDBJ whole genome shotgun (WGS) entry which is preliminary data.</text>
</comment>
<dbReference type="GO" id="GO:0052621">
    <property type="term" value="F:diguanylate cyclase activity"/>
    <property type="evidence" value="ECO:0007669"/>
    <property type="project" value="UniProtKB-EC"/>
</dbReference>
<dbReference type="Gene3D" id="3.30.70.270">
    <property type="match status" value="1"/>
</dbReference>
<dbReference type="SUPFAM" id="SSF55073">
    <property type="entry name" value="Nucleotide cyclase"/>
    <property type="match status" value="1"/>
</dbReference>